<protein>
    <submittedName>
        <fullName evidence="2">Uncharacterized protein</fullName>
    </submittedName>
</protein>
<name>A0A2D2DE12_9BURK</name>
<feature type="transmembrane region" description="Helical" evidence="1">
    <location>
        <begin position="65"/>
        <end position="85"/>
    </location>
</feature>
<dbReference type="EMBL" id="CP024608">
    <property type="protein sequence ID" value="ATQ73217.1"/>
    <property type="molecule type" value="Genomic_DNA"/>
</dbReference>
<proteinExistence type="predicted"/>
<keyword evidence="1" id="KW-0472">Membrane</keyword>
<gene>
    <name evidence="2" type="ORF">CR152_00860</name>
</gene>
<sequence>MSALAAGIVGAVAAWFAVRWIGARLRTGAGDGTLEFAPFMERLGILQLLGVAVLVWVALSREHDSYTALIALAVALAIGGVYCLCEGIITRGKVDDAGILFITPWGGKRHELWRDLRSVHYRAYCGMYVLKFRSGSVIRLSVLLSGHGAVLQHLRARGHHV</sequence>
<dbReference type="RefSeq" id="WP_099872945.1">
    <property type="nucleotide sequence ID" value="NZ_CP024608.1"/>
</dbReference>
<keyword evidence="3" id="KW-1185">Reference proteome</keyword>
<evidence type="ECO:0000313" key="3">
    <source>
        <dbReference type="Proteomes" id="UP000229897"/>
    </source>
</evidence>
<evidence type="ECO:0000256" key="1">
    <source>
        <dbReference type="SAM" id="Phobius"/>
    </source>
</evidence>
<dbReference type="OrthoDB" id="8777406at2"/>
<feature type="transmembrane region" description="Helical" evidence="1">
    <location>
        <begin position="6"/>
        <end position="22"/>
    </location>
</feature>
<reference evidence="2" key="1">
    <citation type="submission" date="2017-10" db="EMBL/GenBank/DDBJ databases">
        <title>Massilia psychrophilum sp. nov., a novel purple-pigmented bacterium isolated from Tianshan glacier, Xinjiang Municipality, China.</title>
        <authorList>
            <person name="Wang H."/>
        </authorList>
    </citation>
    <scope>NUCLEOTIDE SEQUENCE [LARGE SCALE GENOMIC DNA]</scope>
    <source>
        <strain evidence="2">B2</strain>
    </source>
</reference>
<organism evidence="2 3">
    <name type="scientific">Massilia violaceinigra</name>
    <dbReference type="NCBI Taxonomy" id="2045208"/>
    <lineage>
        <taxon>Bacteria</taxon>
        <taxon>Pseudomonadati</taxon>
        <taxon>Pseudomonadota</taxon>
        <taxon>Betaproteobacteria</taxon>
        <taxon>Burkholderiales</taxon>
        <taxon>Oxalobacteraceae</taxon>
        <taxon>Telluria group</taxon>
        <taxon>Massilia</taxon>
    </lineage>
</organism>
<keyword evidence="1" id="KW-0812">Transmembrane</keyword>
<dbReference type="Proteomes" id="UP000229897">
    <property type="component" value="Chromosome"/>
</dbReference>
<accession>A0A2D2DE12</accession>
<dbReference type="KEGG" id="mass:CR152_00860"/>
<keyword evidence="1" id="KW-1133">Transmembrane helix</keyword>
<evidence type="ECO:0000313" key="2">
    <source>
        <dbReference type="EMBL" id="ATQ73217.1"/>
    </source>
</evidence>
<feature type="transmembrane region" description="Helical" evidence="1">
    <location>
        <begin position="43"/>
        <end position="59"/>
    </location>
</feature>
<dbReference type="AlphaFoldDB" id="A0A2D2DE12"/>